<name>A0A1F5FEZ8_9BACT</name>
<evidence type="ECO:0000313" key="6">
    <source>
        <dbReference type="Proteomes" id="UP000177187"/>
    </source>
</evidence>
<organism evidence="5 6">
    <name type="scientific">Candidatus Coatesbacteria bacterium RBG_13_66_14</name>
    <dbReference type="NCBI Taxonomy" id="1817816"/>
    <lineage>
        <taxon>Bacteria</taxon>
        <taxon>Candidatus Coatesiibacteriota</taxon>
    </lineage>
</organism>
<dbReference type="Gene3D" id="1.25.40.10">
    <property type="entry name" value="Tetratricopeptide repeat domain"/>
    <property type="match status" value="1"/>
</dbReference>
<dbReference type="AlphaFoldDB" id="A0A1F5FEZ8"/>
<dbReference type="SUPFAM" id="SSF48452">
    <property type="entry name" value="TPR-like"/>
    <property type="match status" value="1"/>
</dbReference>
<dbReference type="EMBL" id="MFAF01000042">
    <property type="protein sequence ID" value="OGD78275.1"/>
    <property type="molecule type" value="Genomic_DNA"/>
</dbReference>
<dbReference type="Proteomes" id="UP000177187">
    <property type="component" value="Unassembled WGS sequence"/>
</dbReference>
<dbReference type="InterPro" id="IPR028082">
    <property type="entry name" value="Peripla_BP_I"/>
</dbReference>
<dbReference type="STRING" id="1817816.A2Y64_03280"/>
<evidence type="ECO:0000259" key="4">
    <source>
        <dbReference type="Pfam" id="PF13525"/>
    </source>
</evidence>
<sequence>MSIRGRRHDCARRHIPLGPLSLVVLALVIGACQPETGDIPDRAREHFERANAAYEAKDYAGAIQGFQAVVDVYSYTRLYPIALYRLAYSKLRVGRYAEAEADFSDFLKEFPNHELTEDAQVLYARALSEQGGYFEAAYVLAKIAADPDNRLAETALEGFTQHYEVLDREHQRRLLEEFSDTYLGAYLLYKLGTEAYGRGDMETAALYLRRLTEHPLPTEFRDKAPALLEEITAGMALKPKVIGCLVPLTGDMAPYGREVRYAVEVAAAEYNASHSRKLEVVVADSTDTDEGAVRGLRSLAEESQAIAVIGPLSSTAFRACIPWADEYRMPLVTPAATEKGLAALSPFAFRNALTYEAQCETLAKFCSERLHLDRFGILYEETAYGEGMREAFKRIAPGFGISVVTEQGYPLEDSSYTDECQVFRKLGLDGIFIPGHQPTLTELAAQLVYYGIVAELVGGNGWNAESVTRMGLRYVEGAIFCDAIFSRSRRPEVQSFIVSYRARAGDDPSYLAAHAYDTFGIIAATLDSGAVSRAELAEKLLEVHDYPGIVGKTSFDDDGEAHKPLTMLTIQENEIVEFGIGLGDY</sequence>
<proteinExistence type="inferred from homology"/>
<dbReference type="PANTHER" id="PTHR30483:SF6">
    <property type="entry name" value="PERIPLASMIC BINDING PROTEIN OF ABC TRANSPORTER FOR NATURAL AMINO ACIDS"/>
    <property type="match status" value="1"/>
</dbReference>
<dbReference type="InterPro" id="IPR039565">
    <property type="entry name" value="BamD-like"/>
</dbReference>
<dbReference type="InterPro" id="IPR019734">
    <property type="entry name" value="TPR_rpt"/>
</dbReference>
<evidence type="ECO:0000256" key="2">
    <source>
        <dbReference type="ARBA" id="ARBA00022729"/>
    </source>
</evidence>
<gene>
    <name evidence="5" type="ORF">A2Y64_03280</name>
</gene>
<comment type="caution">
    <text evidence="5">The sequence shown here is derived from an EMBL/GenBank/DDBJ whole genome shotgun (WGS) entry which is preliminary data.</text>
</comment>
<accession>A0A1F5FEZ8</accession>
<dbReference type="PANTHER" id="PTHR30483">
    <property type="entry name" value="LEUCINE-SPECIFIC-BINDING PROTEIN"/>
    <property type="match status" value="1"/>
</dbReference>
<dbReference type="InterPro" id="IPR028081">
    <property type="entry name" value="Leu-bd"/>
</dbReference>
<evidence type="ECO:0000313" key="5">
    <source>
        <dbReference type="EMBL" id="OGD78275.1"/>
    </source>
</evidence>
<dbReference type="Pfam" id="PF13458">
    <property type="entry name" value="Peripla_BP_6"/>
    <property type="match status" value="1"/>
</dbReference>
<comment type="similarity">
    <text evidence="1">Belongs to the leucine-binding protein family.</text>
</comment>
<dbReference type="PROSITE" id="PS51257">
    <property type="entry name" value="PROKAR_LIPOPROTEIN"/>
    <property type="match status" value="1"/>
</dbReference>
<dbReference type="InterPro" id="IPR011990">
    <property type="entry name" value="TPR-like_helical_dom_sf"/>
</dbReference>
<dbReference type="Pfam" id="PF13525">
    <property type="entry name" value="YfiO"/>
    <property type="match status" value="1"/>
</dbReference>
<protein>
    <submittedName>
        <fullName evidence="5">Uncharacterized protein</fullName>
    </submittedName>
</protein>
<evidence type="ECO:0000259" key="3">
    <source>
        <dbReference type="Pfam" id="PF13458"/>
    </source>
</evidence>
<keyword evidence="2" id="KW-0732">Signal</keyword>
<dbReference type="SMART" id="SM00028">
    <property type="entry name" value="TPR"/>
    <property type="match status" value="2"/>
</dbReference>
<evidence type="ECO:0000256" key="1">
    <source>
        <dbReference type="ARBA" id="ARBA00010062"/>
    </source>
</evidence>
<reference evidence="5 6" key="1">
    <citation type="journal article" date="2016" name="Nat. Commun.">
        <title>Thousands of microbial genomes shed light on interconnected biogeochemical processes in an aquifer system.</title>
        <authorList>
            <person name="Anantharaman K."/>
            <person name="Brown C.T."/>
            <person name="Hug L.A."/>
            <person name="Sharon I."/>
            <person name="Castelle C.J."/>
            <person name="Probst A.J."/>
            <person name="Thomas B.C."/>
            <person name="Singh A."/>
            <person name="Wilkins M.J."/>
            <person name="Karaoz U."/>
            <person name="Brodie E.L."/>
            <person name="Williams K.H."/>
            <person name="Hubbard S.S."/>
            <person name="Banfield J.F."/>
        </authorList>
    </citation>
    <scope>NUCLEOTIDE SEQUENCE [LARGE SCALE GENOMIC DNA]</scope>
</reference>
<dbReference type="InterPro" id="IPR051010">
    <property type="entry name" value="BCAA_transport"/>
</dbReference>
<feature type="domain" description="Outer membrane lipoprotein BamD-like" evidence="4">
    <location>
        <begin position="43"/>
        <end position="159"/>
    </location>
</feature>
<dbReference type="Gene3D" id="3.40.50.2300">
    <property type="match status" value="2"/>
</dbReference>
<feature type="domain" description="Leucine-binding protein" evidence="3">
    <location>
        <begin position="242"/>
        <end position="571"/>
    </location>
</feature>
<dbReference type="SUPFAM" id="SSF53822">
    <property type="entry name" value="Periplasmic binding protein-like I"/>
    <property type="match status" value="1"/>
</dbReference>